<proteinExistence type="inferred from homology"/>
<comment type="caution">
    <text evidence="4">The sequence shown here is derived from an EMBL/GenBank/DDBJ whole genome shotgun (WGS) entry which is preliminary data.</text>
</comment>
<evidence type="ECO:0000313" key="4">
    <source>
        <dbReference type="EMBL" id="MEJ2862129.1"/>
    </source>
</evidence>
<dbReference type="PANTHER" id="PTHR30466:SF11">
    <property type="entry name" value="FLAVIN-DEPENDENT MONOOXYGENASE, REDUCTASE SUBUNIT HSAB"/>
    <property type="match status" value="1"/>
</dbReference>
<dbReference type="InterPro" id="IPR050268">
    <property type="entry name" value="NADH-dep_flavin_reductase"/>
</dbReference>
<dbReference type="InterPro" id="IPR002563">
    <property type="entry name" value="Flavin_Rdtase-like_dom"/>
</dbReference>
<dbReference type="InterPro" id="IPR012349">
    <property type="entry name" value="Split_barrel_FMN-bd"/>
</dbReference>
<keyword evidence="2 4" id="KW-0560">Oxidoreductase</keyword>
<evidence type="ECO:0000259" key="3">
    <source>
        <dbReference type="SMART" id="SM00903"/>
    </source>
</evidence>
<dbReference type="Proteomes" id="UP001369736">
    <property type="component" value="Unassembled WGS sequence"/>
</dbReference>
<keyword evidence="5" id="KW-1185">Reference proteome</keyword>
<organism evidence="4 5">
    <name type="scientific">Actinomycetospora flava</name>
    <dbReference type="NCBI Taxonomy" id="3129232"/>
    <lineage>
        <taxon>Bacteria</taxon>
        <taxon>Bacillati</taxon>
        <taxon>Actinomycetota</taxon>
        <taxon>Actinomycetes</taxon>
        <taxon>Pseudonocardiales</taxon>
        <taxon>Pseudonocardiaceae</taxon>
        <taxon>Actinomycetospora</taxon>
    </lineage>
</organism>
<dbReference type="GO" id="GO:0016491">
    <property type="term" value="F:oxidoreductase activity"/>
    <property type="evidence" value="ECO:0007669"/>
    <property type="project" value="UniProtKB-KW"/>
</dbReference>
<dbReference type="SMART" id="SM00903">
    <property type="entry name" value="Flavin_Reduct"/>
    <property type="match status" value="1"/>
</dbReference>
<accession>A0ABU8M459</accession>
<sequence>MTTTEKVRVPLASDDLRQVYGRFPTGVVAVCAEVDGAPVGLAVSTFVPVSLDPPLVSVCVRTASTTWPLLRRAPRLGISVLGSHHEGVARALAGPAEHRFRDVATEVRDDAALFVTEAPLALTVSVVDDVVAGDHLIVVCRVNEVLVDDGHGPLVFHRSALRPLVAA</sequence>
<gene>
    <name evidence="4" type="ORF">WCD58_13235</name>
</gene>
<dbReference type="Pfam" id="PF01613">
    <property type="entry name" value="Flavin_Reduct"/>
    <property type="match status" value="1"/>
</dbReference>
<dbReference type="RefSeq" id="WP_337703503.1">
    <property type="nucleotide sequence ID" value="NZ_JBBEGM010000004.1"/>
</dbReference>
<protein>
    <submittedName>
        <fullName evidence="4">Flavin reductase family protein</fullName>
        <ecNumber evidence="4">1.-.-.-</ecNumber>
    </submittedName>
</protein>
<feature type="domain" description="Flavin reductase like" evidence="3">
    <location>
        <begin position="20"/>
        <end position="163"/>
    </location>
</feature>
<name>A0ABU8M459_9PSEU</name>
<evidence type="ECO:0000313" key="5">
    <source>
        <dbReference type="Proteomes" id="UP001369736"/>
    </source>
</evidence>
<evidence type="ECO:0000256" key="2">
    <source>
        <dbReference type="ARBA" id="ARBA00023002"/>
    </source>
</evidence>
<dbReference type="PANTHER" id="PTHR30466">
    <property type="entry name" value="FLAVIN REDUCTASE"/>
    <property type="match status" value="1"/>
</dbReference>
<dbReference type="EMBL" id="JBBEGM010000004">
    <property type="protein sequence ID" value="MEJ2862129.1"/>
    <property type="molecule type" value="Genomic_DNA"/>
</dbReference>
<reference evidence="4 5" key="1">
    <citation type="submission" date="2024-03" db="EMBL/GenBank/DDBJ databases">
        <title>Actinomycetospora sp. OC33-EN07, a novel actinomycete isolated from wild orchid (Aerides multiflora).</title>
        <authorList>
            <person name="Suriyachadkun C."/>
        </authorList>
    </citation>
    <scope>NUCLEOTIDE SEQUENCE [LARGE SCALE GENOMIC DNA]</scope>
    <source>
        <strain evidence="4 5">OC33-EN07</strain>
    </source>
</reference>
<dbReference type="EC" id="1.-.-.-" evidence="4"/>
<dbReference type="Gene3D" id="2.30.110.10">
    <property type="entry name" value="Electron Transport, Fmn-binding Protein, Chain A"/>
    <property type="match status" value="1"/>
</dbReference>
<dbReference type="SUPFAM" id="SSF50475">
    <property type="entry name" value="FMN-binding split barrel"/>
    <property type="match status" value="1"/>
</dbReference>
<comment type="similarity">
    <text evidence="1">Belongs to the non-flavoprotein flavin reductase family.</text>
</comment>
<evidence type="ECO:0000256" key="1">
    <source>
        <dbReference type="ARBA" id="ARBA00008898"/>
    </source>
</evidence>